<dbReference type="PANTHER" id="PTHR34220">
    <property type="entry name" value="SENSOR HISTIDINE KINASE YPDA"/>
    <property type="match status" value="1"/>
</dbReference>
<dbReference type="Gene3D" id="3.30.565.10">
    <property type="entry name" value="Histidine kinase-like ATPase, C-terminal domain"/>
    <property type="match status" value="1"/>
</dbReference>
<keyword evidence="1" id="KW-1133">Transmembrane helix</keyword>
<keyword evidence="1" id="KW-0472">Membrane</keyword>
<feature type="domain" description="Signal transduction histidine kinase internal region" evidence="2">
    <location>
        <begin position="78"/>
        <end position="155"/>
    </location>
</feature>
<dbReference type="EMBL" id="BAAAGE010000002">
    <property type="protein sequence ID" value="GAA0721375.1"/>
    <property type="molecule type" value="Genomic_DNA"/>
</dbReference>
<feature type="transmembrane region" description="Helical" evidence="1">
    <location>
        <begin position="12"/>
        <end position="32"/>
    </location>
</feature>
<evidence type="ECO:0000313" key="3">
    <source>
        <dbReference type="EMBL" id="GAA0721375.1"/>
    </source>
</evidence>
<feature type="transmembrane region" description="Helical" evidence="1">
    <location>
        <begin position="44"/>
        <end position="68"/>
    </location>
</feature>
<reference evidence="4" key="1">
    <citation type="journal article" date="2019" name="Int. J. Syst. Evol. Microbiol.">
        <title>The Global Catalogue of Microorganisms (GCM) 10K type strain sequencing project: providing services to taxonomists for standard genome sequencing and annotation.</title>
        <authorList>
            <consortium name="The Broad Institute Genomics Platform"/>
            <consortium name="The Broad Institute Genome Sequencing Center for Infectious Disease"/>
            <person name="Wu L."/>
            <person name="Ma J."/>
        </authorList>
    </citation>
    <scope>NUCLEOTIDE SEQUENCE [LARGE SCALE GENOMIC DNA]</scope>
    <source>
        <strain evidence="4">JCM 15974</strain>
    </source>
</reference>
<gene>
    <name evidence="3" type="ORF">GCM10009430_22580</name>
</gene>
<proteinExistence type="predicted"/>
<keyword evidence="4" id="KW-1185">Reference proteome</keyword>
<evidence type="ECO:0000313" key="4">
    <source>
        <dbReference type="Proteomes" id="UP001501758"/>
    </source>
</evidence>
<comment type="caution">
    <text evidence="3">The sequence shown here is derived from an EMBL/GenBank/DDBJ whole genome shotgun (WGS) entry which is preliminary data.</text>
</comment>
<dbReference type="InterPro" id="IPR050640">
    <property type="entry name" value="Bact_2-comp_sensor_kinase"/>
</dbReference>
<dbReference type="InterPro" id="IPR010559">
    <property type="entry name" value="Sig_transdc_His_kin_internal"/>
</dbReference>
<organism evidence="3 4">
    <name type="scientific">Aquimarina litoralis</name>
    <dbReference type="NCBI Taxonomy" id="584605"/>
    <lineage>
        <taxon>Bacteria</taxon>
        <taxon>Pseudomonadati</taxon>
        <taxon>Bacteroidota</taxon>
        <taxon>Flavobacteriia</taxon>
        <taxon>Flavobacteriales</taxon>
        <taxon>Flavobacteriaceae</taxon>
        <taxon>Aquimarina</taxon>
    </lineage>
</organism>
<dbReference type="Pfam" id="PF06580">
    <property type="entry name" value="His_kinase"/>
    <property type="match status" value="1"/>
</dbReference>
<sequence>MNFKWSSIKKVFSIRVIRILLVIIGLIIVFFNDSFGKLEGFIEFLFLYFIAVCITVFHWLFVNIKFLINLKNEKKKTELMHLQSQVNPHFFFNMLNNLYGLVDKDSEKAKTLILKLSDMMRYSIYEGQKEYVTLQQEIDFIHNYIQLHKMRYHKDITINFEVDIDNEKLKIMPLLFIILVENAFKHGLEVLRTNAFANISITSKQNSIVLEIENNFDEEIKGEKGIGLENLSRRLALAYPKKHELTNAINHDIYTAKLRLEI</sequence>
<dbReference type="PANTHER" id="PTHR34220:SF7">
    <property type="entry name" value="SENSOR HISTIDINE KINASE YPDA"/>
    <property type="match status" value="1"/>
</dbReference>
<accession>A0ABP3U1Q9</accession>
<keyword evidence="1" id="KW-0812">Transmembrane</keyword>
<dbReference type="InterPro" id="IPR036890">
    <property type="entry name" value="HATPase_C_sf"/>
</dbReference>
<name>A0ABP3U1Q9_9FLAO</name>
<dbReference type="SUPFAM" id="SSF55874">
    <property type="entry name" value="ATPase domain of HSP90 chaperone/DNA topoisomerase II/histidine kinase"/>
    <property type="match status" value="1"/>
</dbReference>
<dbReference type="Proteomes" id="UP001501758">
    <property type="component" value="Unassembled WGS sequence"/>
</dbReference>
<evidence type="ECO:0000256" key="1">
    <source>
        <dbReference type="SAM" id="Phobius"/>
    </source>
</evidence>
<protein>
    <recommendedName>
        <fullName evidence="2">Signal transduction histidine kinase internal region domain-containing protein</fullName>
    </recommendedName>
</protein>
<evidence type="ECO:0000259" key="2">
    <source>
        <dbReference type="Pfam" id="PF06580"/>
    </source>
</evidence>